<keyword evidence="3" id="KW-1185">Reference proteome</keyword>
<sequence>TASHAVGGFWIFTLAAIAEFFWTLLETYNLIKCVYVERQDIWGNISIRDAWLRVCGWLVFMIPTVNLFPVFMNDPAMFKWYIFTNVIMAVIPGIYWEKRGTRIGASWGLAIVILIKPARLANKQKTIW</sequence>
<dbReference type="eggNOG" id="ENOG5032BCI">
    <property type="taxonomic scope" value="Bacteria"/>
</dbReference>
<reference evidence="2 3" key="1">
    <citation type="submission" date="2011-09" db="EMBL/GenBank/DDBJ databases">
        <authorList>
            <person name="Weinstock G."/>
            <person name="Sodergren E."/>
            <person name="Clifton S."/>
            <person name="Fulton L."/>
            <person name="Fulton B."/>
            <person name="Courtney L."/>
            <person name="Fronick C."/>
            <person name="Harrison M."/>
            <person name="Strong C."/>
            <person name="Farmer C."/>
            <person name="Delahaunty K."/>
            <person name="Markovic C."/>
            <person name="Hall O."/>
            <person name="Minx P."/>
            <person name="Tomlinson C."/>
            <person name="Mitreva M."/>
            <person name="Hou S."/>
            <person name="Chen J."/>
            <person name="Wollam A."/>
            <person name="Pepin K.H."/>
            <person name="Johnson M."/>
            <person name="Bhonagiri V."/>
            <person name="Zhang X."/>
            <person name="Suruliraj S."/>
            <person name="Warren W."/>
            <person name="Chinwalla A."/>
            <person name="Mardis E.R."/>
            <person name="Wilson R.K."/>
        </authorList>
    </citation>
    <scope>NUCLEOTIDE SEQUENCE [LARGE SCALE GENOMIC DNA]</scope>
    <source>
        <strain evidence="2 3">F0439</strain>
    </source>
</reference>
<feature type="transmembrane region" description="Helical" evidence="1">
    <location>
        <begin position="6"/>
        <end position="31"/>
    </location>
</feature>
<protein>
    <submittedName>
        <fullName evidence="2">Uncharacterized protein</fullName>
    </submittedName>
</protein>
<dbReference type="Proteomes" id="UP000004625">
    <property type="component" value="Unassembled WGS sequence"/>
</dbReference>
<dbReference type="PATRIC" id="fig|797515.3.peg.2104"/>
<feature type="transmembrane region" description="Helical" evidence="1">
    <location>
        <begin position="51"/>
        <end position="72"/>
    </location>
</feature>
<keyword evidence="1" id="KW-0472">Membrane</keyword>
<organism evidence="2 3">
    <name type="scientific">Lentilactobacillus parafarraginis F0439</name>
    <dbReference type="NCBI Taxonomy" id="797515"/>
    <lineage>
        <taxon>Bacteria</taxon>
        <taxon>Bacillati</taxon>
        <taxon>Bacillota</taxon>
        <taxon>Bacilli</taxon>
        <taxon>Lactobacillales</taxon>
        <taxon>Lactobacillaceae</taxon>
        <taxon>Lentilactobacillus</taxon>
    </lineage>
</organism>
<keyword evidence="1" id="KW-1133">Transmembrane helix</keyword>
<feature type="transmembrane region" description="Helical" evidence="1">
    <location>
        <begin position="78"/>
        <end position="96"/>
    </location>
</feature>
<dbReference type="AlphaFoldDB" id="G9ZRH1"/>
<accession>G9ZRH1</accession>
<dbReference type="EMBL" id="AGEY01000176">
    <property type="protein sequence ID" value="EHL96608.1"/>
    <property type="molecule type" value="Genomic_DNA"/>
</dbReference>
<gene>
    <name evidence="2" type="ORF">HMPREF9103_02332</name>
</gene>
<evidence type="ECO:0000256" key="1">
    <source>
        <dbReference type="SAM" id="Phobius"/>
    </source>
</evidence>
<keyword evidence="1" id="KW-0812">Transmembrane</keyword>
<feature type="non-terminal residue" evidence="2">
    <location>
        <position position="1"/>
    </location>
</feature>
<comment type="caution">
    <text evidence="2">The sequence shown here is derived from an EMBL/GenBank/DDBJ whole genome shotgun (WGS) entry which is preliminary data.</text>
</comment>
<evidence type="ECO:0000313" key="3">
    <source>
        <dbReference type="Proteomes" id="UP000004625"/>
    </source>
</evidence>
<dbReference type="HOGENOM" id="CLU_1953398_0_0_9"/>
<evidence type="ECO:0000313" key="2">
    <source>
        <dbReference type="EMBL" id="EHL96608.1"/>
    </source>
</evidence>
<proteinExistence type="predicted"/>
<name>G9ZRH1_9LACO</name>